<dbReference type="Pfam" id="PF17815">
    <property type="entry name" value="PDZ_3"/>
    <property type="match status" value="1"/>
</dbReference>
<dbReference type="FunCoup" id="F0VG67">
    <property type="interactions" value="7"/>
</dbReference>
<sequence length="1045" mass="112590">MMAEQRDRSQRARWTARALFLLAWLAVGLEMLFWNSNSSFVCPKAHAVEVSSSSAERSFSPASTHSPGPRDAAPKLEAASDGQTPLASDTLFLDPSTTSTDEGSAEERFQELEEDEFEHSTSGTAQHSPREDIAVPQDGSESPFTAFISESEPGEESFEPSTRIPREPTEETPAAFSFLQVNAAAALAKGQISPSRIELAKGLAAAALAKGQISPSRIELAKGLAAAALAKGQISPSRIELAKGLAAAPAAPAQKETATQGTRAGRHLLSSTLSSVVKIFVDFTLPDYYSPWQMQAPKEASGSGFVVEGKRILTNGHVVAETTRVLVRKHGNAKKFLARVLATAHEADLALLEVDSEEFWENLQPLPFGGIPRLRDSVTVLGYPTGGDQLSITEGIVSRVGMSAYAHSSVSLLTVQIDAAINPGNSGGPAVVDGRVVGVAFQGFSQLQNVGYIVPYPIVRHFLNDLVLHGRYTGFPSLGVKIAHMENDHLRQFKGLSALTAADLPPGVTPTGVLVVEVDNLRVSRYKTGQIRVPYASRSLAEPRDRLELLQELRAQDEESAPPAAEARTSELGAAESGGQMDAPRFELVSAASAASGDVQSLAHREADGGLAHPAFLQTRITPTHILGSRSQLLRLYALARRRQQVHEVTEGAASPSEGRELVATGHGDRSTPPPIVVNMTVAKLGPGLYAQIPKGAFGPPVIPVSRRLPGIRDWRLQSAPDSAARGENPGVAKDTGHVLEAQEHAQDQAHDEVASGRNALEVQENRVVRGNARGALPNGSPSPTSSEAPNQQTARKAVEPLEEGPRSEEELLLPNPYFPPEQDVEGGELGLKVGDVILAVDGTDVADDGTVAFRQLERVSIDYTIMNRFNGETCKVLVLRDGRVREILVPITNLNLKIPRHTWDQKPKYFVFGGLVFTTLTRQLLEHMKAAEFPAHFYTKIKRSEYQEAEGDEVVVLSVILASELTVGYNAAPAIVTAVQGQKVRGLADVVRIVEESKENFLEFTVKVSGISQMPIVLDRQKAMAVNPKILGQHKILRDRSFFL</sequence>
<dbReference type="SUPFAM" id="SSF50156">
    <property type="entry name" value="PDZ domain-like"/>
    <property type="match status" value="1"/>
</dbReference>
<dbReference type="GeneID" id="13445035"/>
<dbReference type="OMA" id="SIDYTIM"/>
<proteinExistence type="inferred from homology"/>
<evidence type="ECO:0000256" key="4">
    <source>
        <dbReference type="ARBA" id="ARBA00022825"/>
    </source>
</evidence>
<dbReference type="VEuPathDB" id="ToxoDB:NCLIV_025000"/>
<dbReference type="EMBL" id="FR823389">
    <property type="protein sequence ID" value="CBZ52711.1"/>
    <property type="molecule type" value="Genomic_DNA"/>
</dbReference>
<dbReference type="PANTHER" id="PTHR45980">
    <property type="match status" value="1"/>
</dbReference>
<dbReference type="GO" id="GO:0006508">
    <property type="term" value="P:proteolysis"/>
    <property type="evidence" value="ECO:0007669"/>
    <property type="project" value="UniProtKB-KW"/>
</dbReference>
<protein>
    <submittedName>
        <fullName evidence="8">Trypsin domain-containing protein</fullName>
    </submittedName>
</protein>
<evidence type="ECO:0000259" key="6">
    <source>
        <dbReference type="Pfam" id="PF17815"/>
    </source>
</evidence>
<comment type="similarity">
    <text evidence="1">Belongs to the peptidase S1C family.</text>
</comment>
<dbReference type="PRINTS" id="PR00834">
    <property type="entry name" value="PROTEASES2C"/>
</dbReference>
<dbReference type="PANTHER" id="PTHR45980:SF9">
    <property type="entry name" value="PROTEASE DO-LIKE 10, MITOCHONDRIAL-RELATED"/>
    <property type="match status" value="1"/>
</dbReference>
<feature type="region of interest" description="Disordered" evidence="5">
    <location>
        <begin position="648"/>
        <end position="675"/>
    </location>
</feature>
<keyword evidence="9" id="KW-1185">Reference proteome</keyword>
<feature type="region of interest" description="Disordered" evidence="5">
    <location>
        <begin position="554"/>
        <end position="579"/>
    </location>
</feature>
<feature type="compositionally biased region" description="Low complexity" evidence="5">
    <location>
        <begin position="54"/>
        <end position="63"/>
    </location>
</feature>
<evidence type="ECO:0000313" key="9">
    <source>
        <dbReference type="Proteomes" id="UP000007494"/>
    </source>
</evidence>
<keyword evidence="3" id="KW-0378">Hydrolase</keyword>
<dbReference type="eggNOG" id="KOG1320">
    <property type="taxonomic scope" value="Eukaryota"/>
</dbReference>
<dbReference type="InParanoid" id="F0VG67"/>
<dbReference type="Proteomes" id="UP000007494">
    <property type="component" value="Chromosome VIIb"/>
</dbReference>
<dbReference type="Pfam" id="PF13365">
    <property type="entry name" value="Trypsin_2"/>
    <property type="match status" value="1"/>
</dbReference>
<dbReference type="InterPro" id="IPR036034">
    <property type="entry name" value="PDZ_sf"/>
</dbReference>
<dbReference type="Gene3D" id="3.20.190.20">
    <property type="match status" value="1"/>
</dbReference>
<accession>F0VG67</accession>
<reference evidence="8" key="4">
    <citation type="journal article" date="2015" name="PLoS ONE">
        <title>Comprehensive Evaluation of Toxoplasma gondii VEG and Neospora caninum LIV Genomes with Tachyzoite Stage Transcriptome and Proteome Defines Novel Transcript Features.</title>
        <authorList>
            <person name="Ramaprasad A."/>
            <person name="Mourier T."/>
            <person name="Naeem R."/>
            <person name="Malas T.B."/>
            <person name="Moussa E."/>
            <person name="Panigrahi A."/>
            <person name="Vermont S.J."/>
            <person name="Otto T.D."/>
            <person name="Wastling J."/>
            <person name="Pain A."/>
        </authorList>
    </citation>
    <scope>NUCLEOTIDE SEQUENCE</scope>
    <source>
        <strain evidence="8">Liverpool</strain>
    </source>
</reference>
<evidence type="ECO:0000256" key="5">
    <source>
        <dbReference type="SAM" id="MobiDB-lite"/>
    </source>
</evidence>
<organism evidence="7 9">
    <name type="scientific">Neospora caninum (strain Liverpool)</name>
    <dbReference type="NCBI Taxonomy" id="572307"/>
    <lineage>
        <taxon>Eukaryota</taxon>
        <taxon>Sar</taxon>
        <taxon>Alveolata</taxon>
        <taxon>Apicomplexa</taxon>
        <taxon>Conoidasida</taxon>
        <taxon>Coccidia</taxon>
        <taxon>Eucoccidiorida</taxon>
        <taxon>Eimeriorina</taxon>
        <taxon>Sarcocystidae</taxon>
        <taxon>Neospora</taxon>
    </lineage>
</organism>
<reference evidence="7" key="1">
    <citation type="submission" date="2011-02" db="EMBL/GenBank/DDBJ databases">
        <authorList>
            <person name="Aslett M."/>
        </authorList>
    </citation>
    <scope>NUCLEOTIDE SEQUENCE</scope>
    <source>
        <strain evidence="7">Liverpool</strain>
    </source>
</reference>
<feature type="region of interest" description="Disordered" evidence="5">
    <location>
        <begin position="54"/>
        <end position="170"/>
    </location>
</feature>
<reference evidence="9" key="3">
    <citation type="journal article" date="2012" name="PLoS Pathog.">
        <title>Comparative genomics of the apicomplexan parasites Toxoplasma gondii and Neospora caninum: Coccidia differing in host range and transmission strategy.</title>
        <authorList>
            <person name="Reid A.J."/>
            <person name="Vermont S.J."/>
            <person name="Cotton J.A."/>
            <person name="Harris D."/>
            <person name="Hill-Cawthorne G.A."/>
            <person name="Konen-Waisman S."/>
            <person name="Latham S.M."/>
            <person name="Mourier T."/>
            <person name="Norton R."/>
            <person name="Quail M.A."/>
            <person name="Sanders M."/>
            <person name="Shanmugam D."/>
            <person name="Sohal A."/>
            <person name="Wasmuth J.D."/>
            <person name="Brunk B."/>
            <person name="Grigg M.E."/>
            <person name="Howard J.C."/>
            <person name="Parkinson J."/>
            <person name="Roos D.S."/>
            <person name="Trees A.J."/>
            <person name="Berriman M."/>
            <person name="Pain A."/>
            <person name="Wastling J.M."/>
        </authorList>
    </citation>
    <scope>NUCLEOTIDE SEQUENCE [LARGE SCALE GENOMIC DNA]</scope>
    <source>
        <strain evidence="9">Liverpool</strain>
    </source>
</reference>
<evidence type="ECO:0000256" key="3">
    <source>
        <dbReference type="ARBA" id="ARBA00022801"/>
    </source>
</evidence>
<dbReference type="AlphaFoldDB" id="F0VG67"/>
<dbReference type="InterPro" id="IPR041517">
    <property type="entry name" value="DEGP_PDZ"/>
</dbReference>
<gene>
    <name evidence="8" type="ORF">BN1204_025000</name>
    <name evidence="7" type="ORF">NCLIV_025000</name>
</gene>
<dbReference type="InterPro" id="IPR001940">
    <property type="entry name" value="Peptidase_S1C"/>
</dbReference>
<feature type="domain" description="Protease Do-like PDZ" evidence="6">
    <location>
        <begin position="899"/>
        <end position="1042"/>
    </location>
</feature>
<name>F0VG67_NEOCL</name>
<reference evidence="7" key="2">
    <citation type="submission" date="2011-03" db="EMBL/GenBank/DDBJ databases">
        <title>Comparative genomics and transcriptomics of Neospora caninum and Toxoplasma gondii.</title>
        <authorList>
            <person name="Reid A.J."/>
            <person name="Sohal A."/>
            <person name="Harris D."/>
            <person name="Quail M."/>
            <person name="Sanders M."/>
            <person name="Berriman M."/>
            <person name="Wastling J.M."/>
            <person name="Pain A."/>
        </authorList>
    </citation>
    <scope>NUCLEOTIDE SEQUENCE</scope>
    <source>
        <strain evidence="7">Liverpool</strain>
    </source>
</reference>
<dbReference type="Gene3D" id="2.40.10.120">
    <property type="match status" value="1"/>
</dbReference>
<evidence type="ECO:0000313" key="8">
    <source>
        <dbReference type="EMBL" id="CEL66691.1"/>
    </source>
</evidence>
<dbReference type="InterPro" id="IPR046449">
    <property type="entry name" value="DEGP_PDZ_sf"/>
</dbReference>
<evidence type="ECO:0000256" key="2">
    <source>
        <dbReference type="ARBA" id="ARBA00022670"/>
    </source>
</evidence>
<evidence type="ECO:0000313" key="7">
    <source>
        <dbReference type="EMBL" id="CBZ52711.1"/>
    </source>
</evidence>
<feature type="compositionally biased region" description="Polar residues" evidence="5">
    <location>
        <begin position="780"/>
        <end position="795"/>
    </location>
</feature>
<keyword evidence="4" id="KW-0720">Serine protease</keyword>
<dbReference type="OrthoDB" id="4217619at2759"/>
<evidence type="ECO:0000256" key="1">
    <source>
        <dbReference type="ARBA" id="ARBA00010541"/>
    </source>
</evidence>
<dbReference type="RefSeq" id="XP_003882743.1">
    <property type="nucleotide sequence ID" value="XM_003882694.1"/>
</dbReference>
<dbReference type="EMBL" id="LN714482">
    <property type="protein sequence ID" value="CEL66691.1"/>
    <property type="molecule type" value="Genomic_DNA"/>
</dbReference>
<dbReference type="GO" id="GO:0004252">
    <property type="term" value="F:serine-type endopeptidase activity"/>
    <property type="evidence" value="ECO:0007669"/>
    <property type="project" value="InterPro"/>
</dbReference>
<feature type="region of interest" description="Disordered" evidence="5">
    <location>
        <begin position="773"/>
        <end position="826"/>
    </location>
</feature>
<feature type="compositionally biased region" description="Basic and acidic residues" evidence="5">
    <location>
        <begin position="797"/>
        <end position="810"/>
    </location>
</feature>
<dbReference type="Gene3D" id="2.30.42.10">
    <property type="match status" value="1"/>
</dbReference>
<dbReference type="InterPro" id="IPR009003">
    <property type="entry name" value="Peptidase_S1_PA"/>
</dbReference>
<keyword evidence="2" id="KW-0645">Protease</keyword>
<dbReference type="SUPFAM" id="SSF50494">
    <property type="entry name" value="Trypsin-like serine proteases"/>
    <property type="match status" value="1"/>
</dbReference>